<protein>
    <submittedName>
        <fullName evidence="5">AraC family transcriptional regulator</fullName>
    </submittedName>
</protein>
<feature type="domain" description="HTH araC/xylS-type" evidence="4">
    <location>
        <begin position="178"/>
        <end position="276"/>
    </location>
</feature>
<dbReference type="SUPFAM" id="SSF51215">
    <property type="entry name" value="Regulatory protein AraC"/>
    <property type="match status" value="1"/>
</dbReference>
<keyword evidence="3" id="KW-0804">Transcription</keyword>
<dbReference type="GO" id="GO:0003700">
    <property type="term" value="F:DNA-binding transcription factor activity"/>
    <property type="evidence" value="ECO:0007669"/>
    <property type="project" value="InterPro"/>
</dbReference>
<keyword evidence="6" id="KW-1185">Reference proteome</keyword>
<dbReference type="EMBL" id="BDQX01000047">
    <property type="protein sequence ID" value="GBG06444.1"/>
    <property type="molecule type" value="Genomic_DNA"/>
</dbReference>
<reference evidence="5 6" key="1">
    <citation type="submission" date="2017-08" db="EMBL/GenBank/DDBJ databases">
        <title>Substantial Increase in Enzyme Production by Combined Drug-Resistance Mutations in Paenibacillus agaridevorans.</title>
        <authorList>
            <person name="Tanaka Y."/>
            <person name="Funane K."/>
            <person name="Hosaka T."/>
            <person name="Shiwa Y."/>
            <person name="Fujita N."/>
            <person name="Miyazaki T."/>
            <person name="Yoshikawa H."/>
            <person name="Murakami K."/>
            <person name="Kasahara K."/>
            <person name="Inaoka T."/>
            <person name="Hiraga Y."/>
            <person name="Ochi K."/>
        </authorList>
    </citation>
    <scope>NUCLEOTIDE SEQUENCE [LARGE SCALE GENOMIC DNA]</scope>
    <source>
        <strain evidence="5 6">T-3040</strain>
    </source>
</reference>
<dbReference type="Proteomes" id="UP000245202">
    <property type="component" value="Unassembled WGS sequence"/>
</dbReference>
<dbReference type="PANTHER" id="PTHR43280:SF2">
    <property type="entry name" value="HTH-TYPE TRANSCRIPTIONAL REGULATOR EXSA"/>
    <property type="match status" value="1"/>
</dbReference>
<dbReference type="Gene3D" id="1.10.10.60">
    <property type="entry name" value="Homeodomain-like"/>
    <property type="match status" value="2"/>
</dbReference>
<keyword evidence="1" id="KW-0805">Transcription regulation</keyword>
<dbReference type="Pfam" id="PF12833">
    <property type="entry name" value="HTH_18"/>
    <property type="match status" value="1"/>
</dbReference>
<dbReference type="GO" id="GO:0043565">
    <property type="term" value="F:sequence-specific DNA binding"/>
    <property type="evidence" value="ECO:0007669"/>
    <property type="project" value="InterPro"/>
</dbReference>
<dbReference type="InterPro" id="IPR018060">
    <property type="entry name" value="HTH_AraC"/>
</dbReference>
<evidence type="ECO:0000313" key="5">
    <source>
        <dbReference type="EMBL" id="GBG06444.1"/>
    </source>
</evidence>
<dbReference type="InterPro" id="IPR020449">
    <property type="entry name" value="Tscrpt_reg_AraC-type_HTH"/>
</dbReference>
<dbReference type="Pfam" id="PF02311">
    <property type="entry name" value="AraC_binding"/>
    <property type="match status" value="1"/>
</dbReference>
<dbReference type="SMART" id="SM00342">
    <property type="entry name" value="HTH_ARAC"/>
    <property type="match status" value="1"/>
</dbReference>
<accession>A0A2R5ESS3</accession>
<proteinExistence type="predicted"/>
<dbReference type="RefSeq" id="WP_108991736.1">
    <property type="nucleotide sequence ID" value="NZ_BDQX01000047.1"/>
</dbReference>
<comment type="caution">
    <text evidence="5">The sequence shown here is derived from an EMBL/GenBank/DDBJ whole genome shotgun (WGS) entry which is preliminary data.</text>
</comment>
<keyword evidence="2" id="KW-0238">DNA-binding</keyword>
<name>A0A2R5ESS3_9BACL</name>
<dbReference type="SUPFAM" id="SSF46689">
    <property type="entry name" value="Homeodomain-like"/>
    <property type="match status" value="2"/>
</dbReference>
<dbReference type="PANTHER" id="PTHR43280">
    <property type="entry name" value="ARAC-FAMILY TRANSCRIPTIONAL REGULATOR"/>
    <property type="match status" value="1"/>
</dbReference>
<dbReference type="InterPro" id="IPR014710">
    <property type="entry name" value="RmlC-like_jellyroll"/>
</dbReference>
<dbReference type="InterPro" id="IPR037923">
    <property type="entry name" value="HTH-like"/>
</dbReference>
<dbReference type="Gene3D" id="2.60.120.10">
    <property type="entry name" value="Jelly Rolls"/>
    <property type="match status" value="1"/>
</dbReference>
<dbReference type="PROSITE" id="PS01124">
    <property type="entry name" value="HTH_ARAC_FAMILY_2"/>
    <property type="match status" value="1"/>
</dbReference>
<evidence type="ECO:0000256" key="2">
    <source>
        <dbReference type="ARBA" id="ARBA00023125"/>
    </source>
</evidence>
<evidence type="ECO:0000256" key="3">
    <source>
        <dbReference type="ARBA" id="ARBA00023163"/>
    </source>
</evidence>
<dbReference type="AlphaFoldDB" id="A0A2R5ESS3"/>
<sequence>MEQGAFAFRYTEALPYLLLDSIGWQSTDSPYYGNNGHTRTDNGHVIFQYTLSGEGRLELDGQTYRLTPGKAFIVKIPSDHRYYYPVETGEPWEFIWLNAKGEDAFRMWDRIIEHGGEVIALRDRSLSLSSFWDMYKAVSEEKLSDCAELSVMLYRFMLSLFTPDAGLNTQAENSSIVEKAKHYIKENLTTPVTLEDIAAYCGVSGAYLCRLFQRNKLSSPLEYLRRRRIEAAVTMLRTTEMSAQDIGKQCGFESPSYFSKIFKAYLGFSPREYRVQRVNYPFDTIYLD</sequence>
<dbReference type="InterPro" id="IPR003313">
    <property type="entry name" value="AraC-bd"/>
</dbReference>
<dbReference type="InterPro" id="IPR009057">
    <property type="entry name" value="Homeodomain-like_sf"/>
</dbReference>
<organism evidence="5 6">
    <name type="scientific">Paenibacillus agaridevorans</name>
    <dbReference type="NCBI Taxonomy" id="171404"/>
    <lineage>
        <taxon>Bacteria</taxon>
        <taxon>Bacillati</taxon>
        <taxon>Bacillota</taxon>
        <taxon>Bacilli</taxon>
        <taxon>Bacillales</taxon>
        <taxon>Paenibacillaceae</taxon>
        <taxon>Paenibacillus</taxon>
    </lineage>
</organism>
<evidence type="ECO:0000256" key="1">
    <source>
        <dbReference type="ARBA" id="ARBA00023015"/>
    </source>
</evidence>
<dbReference type="PRINTS" id="PR00032">
    <property type="entry name" value="HTHARAC"/>
</dbReference>
<evidence type="ECO:0000313" key="6">
    <source>
        <dbReference type="Proteomes" id="UP000245202"/>
    </source>
</evidence>
<evidence type="ECO:0000259" key="4">
    <source>
        <dbReference type="PROSITE" id="PS01124"/>
    </source>
</evidence>
<gene>
    <name evidence="5" type="ORF">PAT3040_00971</name>
</gene>